<evidence type="ECO:0000313" key="1">
    <source>
        <dbReference type="EMBL" id="EPS93770.1"/>
    </source>
</evidence>
<protein>
    <submittedName>
        <fullName evidence="1">Uncharacterized protein</fullName>
    </submittedName>
</protein>
<dbReference type="Proteomes" id="UP000015241">
    <property type="component" value="Unassembled WGS sequence"/>
</dbReference>
<gene>
    <name evidence="1" type="ORF">FOMPIDRAFT_1020400</name>
</gene>
<accession>S8EVY0</accession>
<evidence type="ECO:0000313" key="2">
    <source>
        <dbReference type="Proteomes" id="UP000015241"/>
    </source>
</evidence>
<dbReference type="InParanoid" id="S8EVY0"/>
<name>S8EVY0_FOMSC</name>
<sequence length="203" mass="22455">MQDLPHMVSLTRSHAQPIVIAYAIKLWHRVSCSHTLSYMHLSSPCKKHPAAYASLASMGVCAHFPISRQWAPHATHFPHRPHVRQRIHWPPAQPLLSLLPQSHCLCPRICRTLRQSGARTPLALTDKHTPLWLRLAPLQQVENKLQRLLGAASSEAGAADGGEILKFKNIGACCPVRIVCVFFEDVNALLPASEQLSVSLPSS</sequence>
<dbReference type="EMBL" id="KE504257">
    <property type="protein sequence ID" value="EPS93770.1"/>
    <property type="molecule type" value="Genomic_DNA"/>
</dbReference>
<dbReference type="AlphaFoldDB" id="S8EVY0"/>
<proteinExistence type="predicted"/>
<reference evidence="1 2" key="1">
    <citation type="journal article" date="2012" name="Science">
        <title>The Paleozoic origin of enzymatic lignin decomposition reconstructed from 31 fungal genomes.</title>
        <authorList>
            <person name="Floudas D."/>
            <person name="Binder M."/>
            <person name="Riley R."/>
            <person name="Barry K."/>
            <person name="Blanchette R.A."/>
            <person name="Henrissat B."/>
            <person name="Martinez A.T."/>
            <person name="Otillar R."/>
            <person name="Spatafora J.W."/>
            <person name="Yadav J.S."/>
            <person name="Aerts A."/>
            <person name="Benoit I."/>
            <person name="Boyd A."/>
            <person name="Carlson A."/>
            <person name="Copeland A."/>
            <person name="Coutinho P.M."/>
            <person name="de Vries R.P."/>
            <person name="Ferreira P."/>
            <person name="Findley K."/>
            <person name="Foster B."/>
            <person name="Gaskell J."/>
            <person name="Glotzer D."/>
            <person name="Gorecki P."/>
            <person name="Heitman J."/>
            <person name="Hesse C."/>
            <person name="Hori C."/>
            <person name="Igarashi K."/>
            <person name="Jurgens J.A."/>
            <person name="Kallen N."/>
            <person name="Kersten P."/>
            <person name="Kohler A."/>
            <person name="Kuees U."/>
            <person name="Kumar T.K.A."/>
            <person name="Kuo A."/>
            <person name="LaButti K."/>
            <person name="Larrondo L.F."/>
            <person name="Lindquist E."/>
            <person name="Ling A."/>
            <person name="Lombard V."/>
            <person name="Lucas S."/>
            <person name="Lundell T."/>
            <person name="Martin R."/>
            <person name="McLaughlin D.J."/>
            <person name="Morgenstern I."/>
            <person name="Morin E."/>
            <person name="Murat C."/>
            <person name="Nagy L.G."/>
            <person name="Nolan M."/>
            <person name="Ohm R.A."/>
            <person name="Patyshakuliyeva A."/>
            <person name="Rokas A."/>
            <person name="Ruiz-Duenas F.J."/>
            <person name="Sabat G."/>
            <person name="Salamov A."/>
            <person name="Samejima M."/>
            <person name="Schmutz J."/>
            <person name="Slot J.C."/>
            <person name="St John F."/>
            <person name="Stenlid J."/>
            <person name="Sun H."/>
            <person name="Sun S."/>
            <person name="Syed K."/>
            <person name="Tsang A."/>
            <person name="Wiebenga A."/>
            <person name="Young D."/>
            <person name="Pisabarro A."/>
            <person name="Eastwood D.C."/>
            <person name="Martin F."/>
            <person name="Cullen D."/>
            <person name="Grigoriev I.V."/>
            <person name="Hibbett D.S."/>
        </authorList>
    </citation>
    <scope>NUCLEOTIDE SEQUENCE</scope>
    <source>
        <strain evidence="2">FP-58527</strain>
    </source>
</reference>
<organism evidence="1 2">
    <name type="scientific">Fomitopsis schrenkii</name>
    <name type="common">Brown rot fungus</name>
    <dbReference type="NCBI Taxonomy" id="2126942"/>
    <lineage>
        <taxon>Eukaryota</taxon>
        <taxon>Fungi</taxon>
        <taxon>Dikarya</taxon>
        <taxon>Basidiomycota</taxon>
        <taxon>Agaricomycotina</taxon>
        <taxon>Agaricomycetes</taxon>
        <taxon>Polyporales</taxon>
        <taxon>Fomitopsis</taxon>
    </lineage>
</organism>
<dbReference type="HOGENOM" id="CLU_1348957_0_0_1"/>
<keyword evidence="2" id="KW-1185">Reference proteome</keyword>